<proteinExistence type="predicted"/>
<comment type="caution">
    <text evidence="1">The sequence shown here is derived from an EMBL/GenBank/DDBJ whole genome shotgun (WGS) entry which is preliminary data.</text>
</comment>
<evidence type="ECO:0000313" key="1">
    <source>
        <dbReference type="EMBL" id="KAK4880965.1"/>
    </source>
</evidence>
<reference evidence="2" key="1">
    <citation type="submission" date="2023-01" db="EMBL/GenBank/DDBJ databases">
        <title>Key to firefly adult light organ development and bioluminescence: homeobox transcription factors regulate luciferase expression and transportation to peroxisome.</title>
        <authorList>
            <person name="Fu X."/>
        </authorList>
    </citation>
    <scope>NUCLEOTIDE SEQUENCE [LARGE SCALE GENOMIC DNA]</scope>
</reference>
<protein>
    <submittedName>
        <fullName evidence="1">Uncharacterized protein</fullName>
    </submittedName>
</protein>
<dbReference type="PANTHER" id="PTHR46409">
    <property type="entry name" value="HTH PSQ-TYPE DOMAIN-CONTAINING PROTEIN"/>
    <property type="match status" value="1"/>
</dbReference>
<evidence type="ECO:0000313" key="2">
    <source>
        <dbReference type="Proteomes" id="UP001353858"/>
    </source>
</evidence>
<gene>
    <name evidence="1" type="ORF">RN001_004284</name>
</gene>
<accession>A0AAN7SRM5</accession>
<dbReference type="Proteomes" id="UP001353858">
    <property type="component" value="Unassembled WGS sequence"/>
</dbReference>
<keyword evidence="2" id="KW-1185">Reference proteome</keyword>
<organism evidence="1 2">
    <name type="scientific">Aquatica leii</name>
    <dbReference type="NCBI Taxonomy" id="1421715"/>
    <lineage>
        <taxon>Eukaryota</taxon>
        <taxon>Metazoa</taxon>
        <taxon>Ecdysozoa</taxon>
        <taxon>Arthropoda</taxon>
        <taxon>Hexapoda</taxon>
        <taxon>Insecta</taxon>
        <taxon>Pterygota</taxon>
        <taxon>Neoptera</taxon>
        <taxon>Endopterygota</taxon>
        <taxon>Coleoptera</taxon>
        <taxon>Polyphaga</taxon>
        <taxon>Elateriformia</taxon>
        <taxon>Elateroidea</taxon>
        <taxon>Lampyridae</taxon>
        <taxon>Luciolinae</taxon>
        <taxon>Aquatica</taxon>
    </lineage>
</organism>
<dbReference type="EMBL" id="JARPUR010000002">
    <property type="protein sequence ID" value="KAK4880965.1"/>
    <property type="molecule type" value="Genomic_DNA"/>
</dbReference>
<sequence length="86" mass="9880">MQIGVTVQSIPQSMKDRMRSIYVPDNIRILKYPCHSQAVEQNVKLVTKASAAVCDNEARDGFIRSRITSRDALPKFYTKNEYFKVL</sequence>
<dbReference type="PANTHER" id="PTHR46409:SF1">
    <property type="entry name" value="HTH PSQ-TYPE DOMAIN-CONTAINING PROTEIN"/>
    <property type="match status" value="1"/>
</dbReference>
<name>A0AAN7SRM5_9COLE</name>
<dbReference type="AlphaFoldDB" id="A0AAN7SRM5"/>